<feature type="short sequence motif" description="VHIID" evidence="5">
    <location>
        <begin position="166"/>
        <end position="170"/>
    </location>
</feature>
<dbReference type="PROSITE" id="PS50985">
    <property type="entry name" value="GRAS"/>
    <property type="match status" value="1"/>
</dbReference>
<evidence type="ECO:0000256" key="4">
    <source>
        <dbReference type="ARBA" id="ARBA00023242"/>
    </source>
</evidence>
<keyword evidence="4" id="KW-0539">Nucleus</keyword>
<comment type="caution">
    <text evidence="5">Lacks conserved residue(s) required for the propagation of feature annotation.</text>
</comment>
<keyword evidence="8" id="KW-1185">Reference proteome</keyword>
<dbReference type="EMBL" id="KM405271">
    <property type="protein sequence ID" value="AMR43764.1"/>
    <property type="molecule type" value="mRNA"/>
</dbReference>
<dbReference type="InterPro" id="IPR005202">
    <property type="entry name" value="TF_GRAS"/>
</dbReference>
<evidence type="ECO:0000256" key="1">
    <source>
        <dbReference type="ARBA" id="ARBA00004123"/>
    </source>
</evidence>
<dbReference type="AlphaFoldDB" id="A0A067LEZ0"/>
<evidence type="ECO:0000313" key="6">
    <source>
        <dbReference type="EMBL" id="AMR43764.1"/>
    </source>
</evidence>
<organism evidence="7 8">
    <name type="scientific">Jatropha curcas</name>
    <name type="common">Barbados nut</name>
    <dbReference type="NCBI Taxonomy" id="180498"/>
    <lineage>
        <taxon>Eukaryota</taxon>
        <taxon>Viridiplantae</taxon>
        <taxon>Streptophyta</taxon>
        <taxon>Embryophyta</taxon>
        <taxon>Tracheophyta</taxon>
        <taxon>Spermatophyta</taxon>
        <taxon>Magnoliopsida</taxon>
        <taxon>eudicotyledons</taxon>
        <taxon>Gunneridae</taxon>
        <taxon>Pentapetalae</taxon>
        <taxon>rosids</taxon>
        <taxon>fabids</taxon>
        <taxon>Malpighiales</taxon>
        <taxon>Euphorbiaceae</taxon>
        <taxon>Crotonoideae</taxon>
        <taxon>Jatropheae</taxon>
        <taxon>Jatropha</taxon>
    </lineage>
</organism>
<gene>
    <name evidence="6" type="primary">GRAS45</name>
    <name evidence="7" type="ORF">JCGZ_17380</name>
</gene>
<evidence type="ECO:0000256" key="5">
    <source>
        <dbReference type="PROSITE-ProRule" id="PRU01191"/>
    </source>
</evidence>
<accession>A0A067LEZ0</accession>
<evidence type="ECO:0000313" key="7">
    <source>
        <dbReference type="EMBL" id="KDP45773.1"/>
    </source>
</evidence>
<sequence>MDVGNLPNLVTNTTSENAYAQESCLEDDGIEFESLHVLSIASDYQSTDLSLLLPCDGMQVDNQLSILHLLKAYGEALEMEITELADAITMRLKEKSCPTGSIWQRLSYYFIQALDEQVKSPLREEAGMNYEIAFNVFYQIFPYGRFAHFTANSVILEAIPKNAEIVHIVDFEIGNGIQWPPVIEALAMQDAKFLRLTSIKWEEEGNYEYTKLLLYEHGRNFGLRLKVEEMDLESFASEMKETKESGEGTEFLAFNCMVGLPHMDKRISVKSVIKFLKVAKDAINLNCNNGGGIITFGDGIGWGKGIRGWNRNGYISIFEGQLAQFKILLQSIETHFPHHLKEARIAIECLFLVPYISSLIDIQMWKHISREIRTLSELGLEPWRMRIENLMEAKELVREEESFYWVSFEGVKHNQMVLGYMETPVTKVSSWR</sequence>
<dbReference type="OrthoDB" id="1935022at2759"/>
<keyword evidence="2" id="KW-0805">Transcription regulation</keyword>
<dbReference type="Pfam" id="PF03514">
    <property type="entry name" value="GRAS"/>
    <property type="match status" value="1"/>
</dbReference>
<evidence type="ECO:0000256" key="2">
    <source>
        <dbReference type="ARBA" id="ARBA00023015"/>
    </source>
</evidence>
<evidence type="ECO:0000256" key="3">
    <source>
        <dbReference type="ARBA" id="ARBA00023163"/>
    </source>
</evidence>
<name>A0A067LEZ0_JATCU</name>
<dbReference type="GO" id="GO:0005634">
    <property type="term" value="C:nucleus"/>
    <property type="evidence" value="ECO:0007669"/>
    <property type="project" value="UniProtKB-SubCell"/>
</dbReference>
<keyword evidence="3" id="KW-0804">Transcription</keyword>
<dbReference type="Proteomes" id="UP000027138">
    <property type="component" value="Unassembled WGS sequence"/>
</dbReference>
<reference evidence="6" key="2">
    <citation type="submission" date="2014-08" db="EMBL/GenBank/DDBJ databases">
        <title>Genome-wide identification of GRAS genes in physic nut (Jatropha curcas L.).</title>
        <authorList>
            <person name="Wu Z."/>
        </authorList>
    </citation>
    <scope>NUCLEOTIDE SEQUENCE</scope>
</reference>
<comment type="similarity">
    <text evidence="5">Belongs to the GRAS family.</text>
</comment>
<proteinExistence type="evidence at transcript level"/>
<dbReference type="STRING" id="180498.A0A067LEZ0"/>
<evidence type="ECO:0000313" key="8">
    <source>
        <dbReference type="Proteomes" id="UP000027138"/>
    </source>
</evidence>
<dbReference type="PANTHER" id="PTHR31636">
    <property type="entry name" value="OSJNBA0084A10.13 PROTEIN-RELATED"/>
    <property type="match status" value="1"/>
</dbReference>
<comment type="subcellular location">
    <subcellularLocation>
        <location evidence="1">Nucleus</location>
    </subcellularLocation>
</comment>
<feature type="region of interest" description="SAW" evidence="5">
    <location>
        <begin position="354"/>
        <end position="432"/>
    </location>
</feature>
<reference evidence="7 8" key="1">
    <citation type="journal article" date="2014" name="PLoS ONE">
        <title>Global Analysis of Gene Expression Profiles in Physic Nut (Jatropha curcas L.) Seedlings Exposed to Salt Stress.</title>
        <authorList>
            <person name="Zhang L."/>
            <person name="Zhang C."/>
            <person name="Wu P."/>
            <person name="Chen Y."/>
            <person name="Li M."/>
            <person name="Jiang H."/>
            <person name="Wu G."/>
        </authorList>
    </citation>
    <scope>NUCLEOTIDE SEQUENCE [LARGE SCALE GENOMIC DNA]</scope>
    <source>
        <strain evidence="8">cv. GZQX0401</strain>
        <tissue evidence="7">Young leaves</tissue>
    </source>
</reference>
<protein>
    <submittedName>
        <fullName evidence="6">GRAS45 protein</fullName>
    </submittedName>
</protein>
<dbReference type="EMBL" id="KK914227">
    <property type="protein sequence ID" value="KDP45773.1"/>
    <property type="molecule type" value="Genomic_DNA"/>
</dbReference>